<keyword evidence="5" id="KW-1185">Reference proteome</keyword>
<dbReference type="InterPro" id="IPR006073">
    <property type="entry name" value="GTP-bd"/>
</dbReference>
<dbReference type="GO" id="GO:0005525">
    <property type="term" value="F:GTP binding"/>
    <property type="evidence" value="ECO:0007669"/>
    <property type="project" value="InterPro"/>
</dbReference>
<dbReference type="AlphaFoldDB" id="A0AAN6NUD9"/>
<protein>
    <submittedName>
        <fullName evidence="4">P-loop containing nucleoside triphosphate hydrolase protein</fullName>
    </submittedName>
</protein>
<dbReference type="GO" id="GO:0016787">
    <property type="term" value="F:hydrolase activity"/>
    <property type="evidence" value="ECO:0007669"/>
    <property type="project" value="UniProtKB-KW"/>
</dbReference>
<evidence type="ECO:0000259" key="3">
    <source>
        <dbReference type="Pfam" id="PF01926"/>
    </source>
</evidence>
<dbReference type="EMBL" id="MU859193">
    <property type="protein sequence ID" value="KAK3950022.1"/>
    <property type="molecule type" value="Genomic_DNA"/>
</dbReference>
<feature type="domain" description="G" evidence="3">
    <location>
        <begin position="15"/>
        <end position="72"/>
    </location>
</feature>
<keyword evidence="2" id="KW-0472">Membrane</keyword>
<evidence type="ECO:0000313" key="4">
    <source>
        <dbReference type="EMBL" id="KAK3950022.1"/>
    </source>
</evidence>
<dbReference type="InterPro" id="IPR027417">
    <property type="entry name" value="P-loop_NTPase"/>
</dbReference>
<reference evidence="4" key="2">
    <citation type="submission" date="2023-06" db="EMBL/GenBank/DDBJ databases">
        <authorList>
            <consortium name="Lawrence Berkeley National Laboratory"/>
            <person name="Mondo S.J."/>
            <person name="Hensen N."/>
            <person name="Bonometti L."/>
            <person name="Westerberg I."/>
            <person name="Brannstrom I.O."/>
            <person name="Guillou S."/>
            <person name="Cros-Aarteil S."/>
            <person name="Calhoun S."/>
            <person name="Haridas S."/>
            <person name="Kuo A."/>
            <person name="Pangilinan J."/>
            <person name="Riley R."/>
            <person name="Labutti K."/>
            <person name="Andreopoulos B."/>
            <person name="Lipzen A."/>
            <person name="Chen C."/>
            <person name="Yanf M."/>
            <person name="Daum C."/>
            <person name="Ng V."/>
            <person name="Clum A."/>
            <person name="Steindorff A."/>
            <person name="Ohm R."/>
            <person name="Martin F."/>
            <person name="Silar P."/>
            <person name="Natvig D."/>
            <person name="Lalanne C."/>
            <person name="Gautier V."/>
            <person name="Ament-Velasquez S.L."/>
            <person name="Kruys A."/>
            <person name="Hutchinson M.I."/>
            <person name="Powell A.J."/>
            <person name="Barry K."/>
            <person name="Miller A.N."/>
            <person name="Grigoriev I.V."/>
            <person name="Debuchy R."/>
            <person name="Gladieux P."/>
            <person name="Thoren M.H."/>
            <person name="Johannesson H."/>
        </authorList>
    </citation>
    <scope>NUCLEOTIDE SEQUENCE</scope>
    <source>
        <strain evidence="4">CBS 626.80</strain>
    </source>
</reference>
<keyword evidence="2" id="KW-1133">Transmembrane helix</keyword>
<accession>A0AAN6NUD9</accession>
<dbReference type="CDD" id="cd00882">
    <property type="entry name" value="Ras_like_GTPase"/>
    <property type="match status" value="1"/>
</dbReference>
<proteinExistence type="predicted"/>
<dbReference type="Proteomes" id="UP001303222">
    <property type="component" value="Unassembled WGS sequence"/>
</dbReference>
<keyword evidence="2" id="KW-0812">Transmembrane</keyword>
<sequence length="443" mass="48379">MPRNDCSMRSSDLVVLVIGMTGSGKSRFVTKLTGHDAGEGHDLQSCTISVDLYSYTENGRRIFVADTPGFNDTHRSDVEILKDVAFLLGQLHVSRVRVGGILYLQPITDNRVSGSALRTFNLLREMCGAQGATSTALVTTKWDMLQSGNDYLAACAREKELKETLSFWGSMKNAGSQVHRWLGDELSARSIVRDLIYHTATRSNSWPVHQIQSELVEENRYLGDTSAGRTLVKHYDAACHKLETELDSLRSGLHGIADVTREEFERYKADIKSELRKLQLLQKGLRVSQRDLFDCKRRQYREIYDCAAHQDHEWESEKDPNAGAAAAADKRSSSRGAERWTRAKRFLERNALPLLGLLAGVGVIVAGAVLVQPLVIIAGANICAASVAAMDWGNAGAPPAAAGQSGAEGNRGKDIISGIEGLIKAFPASPTSAWAKNCSAYGK</sequence>
<reference evidence="4" key="1">
    <citation type="journal article" date="2023" name="Mol. Phylogenet. Evol.">
        <title>Genome-scale phylogeny and comparative genomics of the fungal order Sordariales.</title>
        <authorList>
            <person name="Hensen N."/>
            <person name="Bonometti L."/>
            <person name="Westerberg I."/>
            <person name="Brannstrom I.O."/>
            <person name="Guillou S."/>
            <person name="Cros-Aarteil S."/>
            <person name="Calhoun S."/>
            <person name="Haridas S."/>
            <person name="Kuo A."/>
            <person name="Mondo S."/>
            <person name="Pangilinan J."/>
            <person name="Riley R."/>
            <person name="LaButti K."/>
            <person name="Andreopoulos B."/>
            <person name="Lipzen A."/>
            <person name="Chen C."/>
            <person name="Yan M."/>
            <person name="Daum C."/>
            <person name="Ng V."/>
            <person name="Clum A."/>
            <person name="Steindorff A."/>
            <person name="Ohm R.A."/>
            <person name="Martin F."/>
            <person name="Silar P."/>
            <person name="Natvig D.O."/>
            <person name="Lalanne C."/>
            <person name="Gautier V."/>
            <person name="Ament-Velasquez S.L."/>
            <person name="Kruys A."/>
            <person name="Hutchinson M.I."/>
            <person name="Powell A.J."/>
            <person name="Barry K."/>
            <person name="Miller A.N."/>
            <person name="Grigoriev I.V."/>
            <person name="Debuchy R."/>
            <person name="Gladieux P."/>
            <person name="Hiltunen Thoren M."/>
            <person name="Johannesson H."/>
        </authorList>
    </citation>
    <scope>NUCLEOTIDE SEQUENCE</scope>
    <source>
        <strain evidence="4">CBS 626.80</strain>
    </source>
</reference>
<dbReference type="SUPFAM" id="SSF52540">
    <property type="entry name" value="P-loop containing nucleoside triphosphate hydrolases"/>
    <property type="match status" value="1"/>
</dbReference>
<dbReference type="Gene3D" id="3.40.50.300">
    <property type="entry name" value="P-loop containing nucleotide triphosphate hydrolases"/>
    <property type="match status" value="1"/>
</dbReference>
<evidence type="ECO:0000256" key="2">
    <source>
        <dbReference type="SAM" id="Phobius"/>
    </source>
</evidence>
<dbReference type="Pfam" id="PF01926">
    <property type="entry name" value="MMR_HSR1"/>
    <property type="match status" value="1"/>
</dbReference>
<evidence type="ECO:0000256" key="1">
    <source>
        <dbReference type="SAM" id="MobiDB-lite"/>
    </source>
</evidence>
<evidence type="ECO:0000313" key="5">
    <source>
        <dbReference type="Proteomes" id="UP001303222"/>
    </source>
</evidence>
<organism evidence="4 5">
    <name type="scientific">Pseudoneurospora amorphoporcata</name>
    <dbReference type="NCBI Taxonomy" id="241081"/>
    <lineage>
        <taxon>Eukaryota</taxon>
        <taxon>Fungi</taxon>
        <taxon>Dikarya</taxon>
        <taxon>Ascomycota</taxon>
        <taxon>Pezizomycotina</taxon>
        <taxon>Sordariomycetes</taxon>
        <taxon>Sordariomycetidae</taxon>
        <taxon>Sordariales</taxon>
        <taxon>Sordariaceae</taxon>
        <taxon>Pseudoneurospora</taxon>
    </lineage>
</organism>
<comment type="caution">
    <text evidence="4">The sequence shown here is derived from an EMBL/GenBank/DDBJ whole genome shotgun (WGS) entry which is preliminary data.</text>
</comment>
<keyword evidence="4" id="KW-0378">Hydrolase</keyword>
<gene>
    <name evidence="4" type="ORF">QBC32DRAFT_377317</name>
</gene>
<name>A0AAN6NUD9_9PEZI</name>
<feature type="region of interest" description="Disordered" evidence="1">
    <location>
        <begin position="312"/>
        <end position="336"/>
    </location>
</feature>
<feature type="transmembrane region" description="Helical" evidence="2">
    <location>
        <begin position="351"/>
        <end position="371"/>
    </location>
</feature>